<dbReference type="InterPro" id="IPR054418">
    <property type="entry name" value="MQNX/HUTI_composite_N"/>
</dbReference>
<keyword evidence="3" id="KW-0862">Zinc</keyword>
<dbReference type="OrthoDB" id="3189065at2"/>
<dbReference type="GO" id="GO:0016810">
    <property type="term" value="F:hydrolase activity, acting on carbon-nitrogen (but not peptide) bonds"/>
    <property type="evidence" value="ECO:0007669"/>
    <property type="project" value="InterPro"/>
</dbReference>
<dbReference type="InterPro" id="IPR032466">
    <property type="entry name" value="Metal_Hydrolase"/>
</dbReference>
<dbReference type="SUPFAM" id="SSF51556">
    <property type="entry name" value="Metallo-dependent hydrolases"/>
    <property type="match status" value="1"/>
</dbReference>
<dbReference type="InterPro" id="IPR050287">
    <property type="entry name" value="MTA/SAH_deaminase"/>
</dbReference>
<dbReference type="Pfam" id="PF22039">
    <property type="entry name" value="HUTI_composite_bact"/>
    <property type="match status" value="1"/>
</dbReference>
<organism evidence="6 7">
    <name type="scientific">Parafannyhessea umbonata</name>
    <dbReference type="NCBI Taxonomy" id="604330"/>
    <lineage>
        <taxon>Bacteria</taxon>
        <taxon>Bacillati</taxon>
        <taxon>Actinomycetota</taxon>
        <taxon>Coriobacteriia</taxon>
        <taxon>Coriobacteriales</taxon>
        <taxon>Atopobiaceae</taxon>
        <taxon>Parafannyhessea</taxon>
    </lineage>
</organism>
<dbReference type="SUPFAM" id="SSF51338">
    <property type="entry name" value="Composite domain of metallo-dependent hydrolases"/>
    <property type="match status" value="1"/>
</dbReference>
<evidence type="ECO:0000256" key="2">
    <source>
        <dbReference type="ARBA" id="ARBA00022801"/>
    </source>
</evidence>
<dbReference type="RefSeq" id="WP_090863501.1">
    <property type="nucleotide sequence ID" value="NZ_LT629759.1"/>
</dbReference>
<dbReference type="GeneID" id="78501006"/>
<evidence type="ECO:0000313" key="6">
    <source>
        <dbReference type="EMBL" id="SDR93218.1"/>
    </source>
</evidence>
<dbReference type="NCBIfam" id="NF005540">
    <property type="entry name" value="PRK07203.1"/>
    <property type="match status" value="1"/>
</dbReference>
<dbReference type="EMBL" id="LT629759">
    <property type="protein sequence ID" value="SDR93218.1"/>
    <property type="molecule type" value="Genomic_DNA"/>
</dbReference>
<dbReference type="PANTHER" id="PTHR43794">
    <property type="entry name" value="AMINOHYDROLASE SSNA-RELATED"/>
    <property type="match status" value="1"/>
</dbReference>
<dbReference type="Gene3D" id="2.30.40.10">
    <property type="entry name" value="Urease, subunit C, domain 1"/>
    <property type="match status" value="1"/>
</dbReference>
<feature type="domain" description="Amidohydrolase-related" evidence="4">
    <location>
        <begin position="57"/>
        <end position="417"/>
    </location>
</feature>
<dbReference type="InterPro" id="IPR006680">
    <property type="entry name" value="Amidohydro-rel"/>
</dbReference>
<name>A0A1H1N2V8_9ACTN</name>
<gene>
    <name evidence="6" type="ORF">SAMN04489857_1672</name>
</gene>
<dbReference type="NCBIfam" id="TIGR03314">
    <property type="entry name" value="Se_ssnA"/>
    <property type="match status" value="1"/>
</dbReference>
<reference evidence="7" key="1">
    <citation type="submission" date="2016-10" db="EMBL/GenBank/DDBJ databases">
        <authorList>
            <person name="Varghese N."/>
            <person name="Submissions S."/>
        </authorList>
    </citation>
    <scope>NUCLEOTIDE SEQUENCE [LARGE SCALE GENOMIC DNA]</scope>
    <source>
        <strain evidence="7">DSM 22620</strain>
    </source>
</reference>
<dbReference type="GO" id="GO:0046872">
    <property type="term" value="F:metal ion binding"/>
    <property type="evidence" value="ECO:0007669"/>
    <property type="project" value="UniProtKB-KW"/>
</dbReference>
<sequence length="451" mass="49581">MLLVENGRVVTRSNANPYIEDGAVAIDGTKIVAVGGREELRRAYPEATRLDAHGGLIMPGLINCHTHIYSGLARGLAIKGCNPTNFLENLEQQWWNIDRHLTLDGTRACAYVTMMESFRNGVTTIFDHHASFRQIPGSLFAIKDVAQEMGMRACLCYEVSDRDGKQKLQESIQENADFARWAAEQDSDMIAAMFGGHALFTLPDEALDAMVKANDGLTGFHVHVCEGMNDVYDSAQKHGCTSIHRLLDHGILGEKTMLGHCIHITPADMDIVAETHTKIVNNPQSNANNAVGTAPVLEFFKRGITVTMGTDAYTHDMLQSLKAFVPLQRLNSALPNVAWGEAMTMLFKNNAEVANMYFSTKPQGKTLGVLEPGAAADVAIFDYPAPTPLGADNIDGHILFGVEGHDCRTTIVNGRVVYRDRELVDCDKEKIDAFVMQQAKELWGELNGRAY</sequence>
<evidence type="ECO:0000256" key="3">
    <source>
        <dbReference type="ARBA" id="ARBA00022833"/>
    </source>
</evidence>
<dbReference type="Pfam" id="PF01979">
    <property type="entry name" value="Amidohydro_1"/>
    <property type="match status" value="1"/>
</dbReference>
<dbReference type="InterPro" id="IPR011059">
    <property type="entry name" value="Metal-dep_hydrolase_composite"/>
</dbReference>
<feature type="domain" description="Aminodeoxyfutalosine deaminase/Imidazolonepropionase-like composite" evidence="5">
    <location>
        <begin position="22"/>
        <end position="47"/>
    </location>
</feature>
<dbReference type="AlphaFoldDB" id="A0A1H1N2V8"/>
<dbReference type="PANTHER" id="PTHR43794:SF11">
    <property type="entry name" value="AMIDOHYDROLASE-RELATED DOMAIN-CONTAINING PROTEIN"/>
    <property type="match status" value="1"/>
</dbReference>
<accession>A0A1H1N2V8</accession>
<evidence type="ECO:0000256" key="1">
    <source>
        <dbReference type="ARBA" id="ARBA00022723"/>
    </source>
</evidence>
<proteinExistence type="predicted"/>
<evidence type="ECO:0000259" key="4">
    <source>
        <dbReference type="Pfam" id="PF01979"/>
    </source>
</evidence>
<protein>
    <submittedName>
        <fullName evidence="6">Putative selenium metabolism protein SsnA</fullName>
    </submittedName>
</protein>
<keyword evidence="1" id="KW-0479">Metal-binding</keyword>
<dbReference type="Proteomes" id="UP000199480">
    <property type="component" value="Chromosome I"/>
</dbReference>
<evidence type="ECO:0000259" key="5">
    <source>
        <dbReference type="Pfam" id="PF22039"/>
    </source>
</evidence>
<dbReference type="Gene3D" id="3.20.20.140">
    <property type="entry name" value="Metal-dependent hydrolases"/>
    <property type="match status" value="1"/>
</dbReference>
<keyword evidence="2" id="KW-0378">Hydrolase</keyword>
<dbReference type="InterPro" id="IPR017700">
    <property type="entry name" value="Aminohydrolase_SsnA"/>
</dbReference>
<evidence type="ECO:0000313" key="7">
    <source>
        <dbReference type="Proteomes" id="UP000199480"/>
    </source>
</evidence>